<accession>A0A223V558</accession>
<name>A0A223V558_9FLAO</name>
<evidence type="ECO:0000313" key="2">
    <source>
        <dbReference type="Proteomes" id="UP000215244"/>
    </source>
</evidence>
<dbReference type="Pfam" id="PF14129">
    <property type="entry name" value="DUF4296"/>
    <property type="match status" value="1"/>
</dbReference>
<dbReference type="EMBL" id="CP022957">
    <property type="protein sequence ID" value="ASV30523.1"/>
    <property type="molecule type" value="Genomic_DNA"/>
</dbReference>
<organism evidence="1 2">
    <name type="scientific">Maribacter cobaltidurans</name>
    <dbReference type="NCBI Taxonomy" id="1178778"/>
    <lineage>
        <taxon>Bacteria</taxon>
        <taxon>Pseudomonadati</taxon>
        <taxon>Bacteroidota</taxon>
        <taxon>Flavobacteriia</taxon>
        <taxon>Flavobacteriales</taxon>
        <taxon>Flavobacteriaceae</taxon>
        <taxon>Maribacter</taxon>
    </lineage>
</organism>
<dbReference type="PROSITE" id="PS51257">
    <property type="entry name" value="PROKAR_LIPOPROTEIN"/>
    <property type="match status" value="1"/>
</dbReference>
<dbReference type="KEGG" id="marb:CJ263_10040"/>
<gene>
    <name evidence="1" type="ORF">CJ263_10040</name>
</gene>
<protein>
    <submittedName>
        <fullName evidence="1">Uncharacterized protein</fullName>
    </submittedName>
</protein>
<proteinExistence type="predicted"/>
<reference evidence="1 2" key="1">
    <citation type="submission" date="2017-08" db="EMBL/GenBank/DDBJ databases">
        <title>The complete genome sequence of Maribacter sp. B1, isolated from deep-sea sediment.</title>
        <authorList>
            <person name="Wu Y.-H."/>
            <person name="Cheng H."/>
            <person name="Xu X.-W."/>
        </authorList>
    </citation>
    <scope>NUCLEOTIDE SEQUENCE [LARGE SCALE GENOMIC DNA]</scope>
    <source>
        <strain evidence="1 2">B1</strain>
    </source>
</reference>
<dbReference type="AlphaFoldDB" id="A0A223V558"/>
<dbReference type="InterPro" id="IPR025381">
    <property type="entry name" value="DUF4296"/>
</dbReference>
<sequence>MRRIKIVMLIVFFTYSCGEKLIEEPENLIPKDKMILVLRDMALINAAKGANLGILKDNAIEPTNYVFEKYKIDSAQFVESDRYYASLPLEYEAIYTEVETILEQKRIQLEQEKKVADSLKYLESKQNKPAIDSLGTSTNLKNDVP</sequence>
<dbReference type="Proteomes" id="UP000215244">
    <property type="component" value="Chromosome"/>
</dbReference>
<evidence type="ECO:0000313" key="1">
    <source>
        <dbReference type="EMBL" id="ASV30523.1"/>
    </source>
</evidence>
<dbReference type="RefSeq" id="WP_094997141.1">
    <property type="nucleotide sequence ID" value="NZ_BMJL01000002.1"/>
</dbReference>
<dbReference type="OrthoDB" id="1525222at2"/>
<keyword evidence="2" id="KW-1185">Reference proteome</keyword>